<accession>A0A0L0FRF7</accession>
<feature type="compositionally biased region" description="Polar residues" evidence="1">
    <location>
        <begin position="177"/>
        <end position="187"/>
    </location>
</feature>
<evidence type="ECO:0000256" key="1">
    <source>
        <dbReference type="SAM" id="MobiDB-lite"/>
    </source>
</evidence>
<name>A0A0L0FRF7_9EUKA</name>
<sequence>PGLFRHTKGQDIGPLRTLGNGIYALSPFSRTELRWHDFTNSPAFRKRAPNNGETQYVASRYASQMDLEIQRALDQTAQVMDVERFLMSRYGPSRYLFRKSTMFDLITVAATMKEDNQKANKRKNQILREGAMTSIKAVIYTLYDELRGFTESVRSPVLGNGRLRGACLVIELPQQEPVTQQQSSVRQSEAPGGVHFSQSAGSTQPQQGAQHKALSGSRGAQQRAHSDRDEVDRGR</sequence>
<feature type="region of interest" description="Disordered" evidence="1">
    <location>
        <begin position="177"/>
        <end position="235"/>
    </location>
</feature>
<feature type="compositionally biased region" description="Basic and acidic residues" evidence="1">
    <location>
        <begin position="224"/>
        <end position="235"/>
    </location>
</feature>
<feature type="non-terminal residue" evidence="2">
    <location>
        <position position="1"/>
    </location>
</feature>
<evidence type="ECO:0000313" key="2">
    <source>
        <dbReference type="EMBL" id="KNC79412.1"/>
    </source>
</evidence>
<proteinExistence type="predicted"/>
<gene>
    <name evidence="2" type="ORF">SARC_08194</name>
</gene>
<reference evidence="2 3" key="1">
    <citation type="submission" date="2011-02" db="EMBL/GenBank/DDBJ databases">
        <title>The Genome Sequence of Sphaeroforma arctica JP610.</title>
        <authorList>
            <consortium name="The Broad Institute Genome Sequencing Platform"/>
            <person name="Russ C."/>
            <person name="Cuomo C."/>
            <person name="Young S.K."/>
            <person name="Zeng Q."/>
            <person name="Gargeya S."/>
            <person name="Alvarado L."/>
            <person name="Berlin A."/>
            <person name="Chapman S.B."/>
            <person name="Chen Z."/>
            <person name="Freedman E."/>
            <person name="Gellesch M."/>
            <person name="Goldberg J."/>
            <person name="Griggs A."/>
            <person name="Gujja S."/>
            <person name="Heilman E."/>
            <person name="Heiman D."/>
            <person name="Howarth C."/>
            <person name="Mehta T."/>
            <person name="Neiman D."/>
            <person name="Pearson M."/>
            <person name="Roberts A."/>
            <person name="Saif S."/>
            <person name="Shea T."/>
            <person name="Shenoy N."/>
            <person name="Sisk P."/>
            <person name="Stolte C."/>
            <person name="Sykes S."/>
            <person name="White J."/>
            <person name="Yandava C."/>
            <person name="Burger G."/>
            <person name="Gray M.W."/>
            <person name="Holland P.W.H."/>
            <person name="King N."/>
            <person name="Lang F.B.F."/>
            <person name="Roger A.J."/>
            <person name="Ruiz-Trillo I."/>
            <person name="Haas B."/>
            <person name="Nusbaum C."/>
            <person name="Birren B."/>
        </authorList>
    </citation>
    <scope>NUCLEOTIDE SEQUENCE [LARGE SCALE GENOMIC DNA]</scope>
    <source>
        <strain evidence="2 3">JP610</strain>
    </source>
</reference>
<dbReference type="EMBL" id="KQ242310">
    <property type="protein sequence ID" value="KNC79412.1"/>
    <property type="molecule type" value="Genomic_DNA"/>
</dbReference>
<protein>
    <submittedName>
        <fullName evidence="2">Uncharacterized protein</fullName>
    </submittedName>
</protein>
<dbReference type="RefSeq" id="XP_014153314.1">
    <property type="nucleotide sequence ID" value="XM_014297839.1"/>
</dbReference>
<keyword evidence="3" id="KW-1185">Reference proteome</keyword>
<dbReference type="AlphaFoldDB" id="A0A0L0FRF7"/>
<organism evidence="2 3">
    <name type="scientific">Sphaeroforma arctica JP610</name>
    <dbReference type="NCBI Taxonomy" id="667725"/>
    <lineage>
        <taxon>Eukaryota</taxon>
        <taxon>Ichthyosporea</taxon>
        <taxon>Ichthyophonida</taxon>
        <taxon>Sphaeroforma</taxon>
    </lineage>
</organism>
<feature type="compositionally biased region" description="Polar residues" evidence="1">
    <location>
        <begin position="196"/>
        <end position="209"/>
    </location>
</feature>
<dbReference type="Proteomes" id="UP000054560">
    <property type="component" value="Unassembled WGS sequence"/>
</dbReference>
<evidence type="ECO:0000313" key="3">
    <source>
        <dbReference type="Proteomes" id="UP000054560"/>
    </source>
</evidence>
<dbReference type="GeneID" id="25908698"/>